<reference evidence="2" key="1">
    <citation type="submission" date="2022-04" db="UniProtKB">
        <authorList>
            <consortium name="RefSeq"/>
        </authorList>
    </citation>
    <scope>IDENTIFICATION</scope>
    <source>
        <tissue evidence="2 3">Whole plant</tissue>
    </source>
</reference>
<evidence type="ECO:0000313" key="3">
    <source>
        <dbReference type="RefSeq" id="XP_052112693.1"/>
    </source>
</evidence>
<dbReference type="RefSeq" id="XP_052112694.1">
    <property type="nucleotide sequence ID" value="XM_052256734.1"/>
</dbReference>
<accession>A0A6P4B4K1</accession>
<dbReference type="KEGG" id="adu:107462082"/>
<proteinExistence type="predicted"/>
<evidence type="ECO:0000313" key="1">
    <source>
        <dbReference type="Proteomes" id="UP000515211"/>
    </source>
</evidence>
<gene>
    <name evidence="2 3 4 5" type="primary">LOC107462082</name>
</gene>
<protein>
    <submittedName>
        <fullName evidence="2 3">Uncharacterized protein LOC107462082</fullName>
    </submittedName>
</protein>
<sequence>MENNNWYMNKSEVKRVENGRVIISNALLRSNGKRVKILEVSSDDREEVERQKRCFRTSLALSSKHFLQGLFCFSENNGERWVFIYENYDTDLADAWAHNWDKFKVYLKQFLQALSSLYEEKNMCHGKISQYNFVINGDRGGLVTGVEGNPFPFMSKDAVVRGEMWGLRNILFSSLNLGSSSKELDMFLDFLPWCRSWNQVFCHPFFLDFQHRCYYFILANQYLNDYLRKTVHANHLGNAIRKQLENHQIYMKRWQVGVNRVNYPAMMHILNDPSTNYGFGSNEFLRFARNCVAHLYIAPNGEMCQQAETLVRMIEDSYPAFLSAVHGVFVAEDIYIFDMP</sequence>
<evidence type="ECO:0000313" key="5">
    <source>
        <dbReference type="RefSeq" id="XP_052112695.1"/>
    </source>
</evidence>
<dbReference type="RefSeq" id="XP_052112695.1">
    <property type="nucleotide sequence ID" value="XM_052256735.1"/>
</dbReference>
<dbReference type="RefSeq" id="XP_015936136.1">
    <property type="nucleotide sequence ID" value="XM_016080650.2"/>
</dbReference>
<dbReference type="RefSeq" id="XP_052112693.1">
    <property type="nucleotide sequence ID" value="XM_052256733.1"/>
</dbReference>
<organism evidence="2">
    <name type="scientific">Arachis duranensis</name>
    <name type="common">Wild peanut</name>
    <dbReference type="NCBI Taxonomy" id="130453"/>
    <lineage>
        <taxon>Eukaryota</taxon>
        <taxon>Viridiplantae</taxon>
        <taxon>Streptophyta</taxon>
        <taxon>Embryophyta</taxon>
        <taxon>Tracheophyta</taxon>
        <taxon>Spermatophyta</taxon>
        <taxon>Magnoliopsida</taxon>
        <taxon>eudicotyledons</taxon>
        <taxon>Gunneridae</taxon>
        <taxon>Pentapetalae</taxon>
        <taxon>rosids</taxon>
        <taxon>fabids</taxon>
        <taxon>Fabales</taxon>
        <taxon>Fabaceae</taxon>
        <taxon>Papilionoideae</taxon>
        <taxon>50 kb inversion clade</taxon>
        <taxon>dalbergioids sensu lato</taxon>
        <taxon>Dalbergieae</taxon>
        <taxon>Pterocarpus clade</taxon>
        <taxon>Arachis</taxon>
    </lineage>
</organism>
<dbReference type="SUPFAM" id="SSF56112">
    <property type="entry name" value="Protein kinase-like (PK-like)"/>
    <property type="match status" value="1"/>
</dbReference>
<keyword evidence="1" id="KW-1185">Reference proteome</keyword>
<dbReference type="GeneID" id="107462082"/>
<evidence type="ECO:0000313" key="4">
    <source>
        <dbReference type="RefSeq" id="XP_052112694.1"/>
    </source>
</evidence>
<dbReference type="AlphaFoldDB" id="A0A6P4B4K1"/>
<dbReference type="Proteomes" id="UP000515211">
    <property type="component" value="Unplaced"/>
</dbReference>
<dbReference type="InterPro" id="IPR011009">
    <property type="entry name" value="Kinase-like_dom_sf"/>
</dbReference>
<name>A0A6P4B4K1_ARADU</name>
<evidence type="ECO:0000313" key="2">
    <source>
        <dbReference type="RefSeq" id="XP_015936136.1"/>
    </source>
</evidence>